<evidence type="ECO:0000313" key="2">
    <source>
        <dbReference type="Proteomes" id="UP000033423"/>
    </source>
</evidence>
<accession>A0A0F3GJ27</accession>
<proteinExistence type="predicted"/>
<gene>
    <name evidence="1" type="ORF">MBAV_005918</name>
</gene>
<reference evidence="1 2" key="1">
    <citation type="submission" date="2015-02" db="EMBL/GenBank/DDBJ databases">
        <title>Single-cell genomics of uncultivated deep-branching MTB reveals a conserved set of magnetosome genes.</title>
        <authorList>
            <person name="Kolinko S."/>
            <person name="Richter M."/>
            <person name="Glockner F.O."/>
            <person name="Brachmann A."/>
            <person name="Schuler D."/>
        </authorList>
    </citation>
    <scope>NUCLEOTIDE SEQUENCE [LARGE SCALE GENOMIC DNA]</scope>
    <source>
        <strain evidence="1">TM-1</strain>
    </source>
</reference>
<dbReference type="Proteomes" id="UP000033423">
    <property type="component" value="Unassembled WGS sequence"/>
</dbReference>
<protein>
    <submittedName>
        <fullName evidence="1">Uncharacterized protein</fullName>
    </submittedName>
</protein>
<organism evidence="1 2">
    <name type="scientific">Candidatus Magnetobacterium bavaricum</name>
    <dbReference type="NCBI Taxonomy" id="29290"/>
    <lineage>
        <taxon>Bacteria</taxon>
        <taxon>Pseudomonadati</taxon>
        <taxon>Nitrospirota</taxon>
        <taxon>Thermodesulfovibrionia</taxon>
        <taxon>Thermodesulfovibrionales</taxon>
        <taxon>Candidatus Magnetobacteriaceae</taxon>
        <taxon>Candidatus Magnetobacterium</taxon>
    </lineage>
</organism>
<dbReference type="AlphaFoldDB" id="A0A0F3GJ27"/>
<name>A0A0F3GJ27_9BACT</name>
<comment type="caution">
    <text evidence="1">The sequence shown here is derived from an EMBL/GenBank/DDBJ whole genome shotgun (WGS) entry which is preliminary data.</text>
</comment>
<keyword evidence="2" id="KW-1185">Reference proteome</keyword>
<sequence length="52" mass="5803">MGSRGLAPLQGRSEEGAEPPSFFLLPWNIKKIPFTHPGFLVKPGNDKLEKRL</sequence>
<evidence type="ECO:0000313" key="1">
    <source>
        <dbReference type="EMBL" id="KJU81886.1"/>
    </source>
</evidence>
<dbReference type="EMBL" id="LACI01002515">
    <property type="protein sequence ID" value="KJU81886.1"/>
    <property type="molecule type" value="Genomic_DNA"/>
</dbReference>